<dbReference type="EMBL" id="JAIWYP010000009">
    <property type="protein sequence ID" value="KAH3776827.1"/>
    <property type="molecule type" value="Genomic_DNA"/>
</dbReference>
<protein>
    <submittedName>
        <fullName evidence="1">Uncharacterized protein</fullName>
    </submittedName>
</protein>
<evidence type="ECO:0000313" key="1">
    <source>
        <dbReference type="EMBL" id="KAH3776827.1"/>
    </source>
</evidence>
<comment type="caution">
    <text evidence="1">The sequence shown here is derived from an EMBL/GenBank/DDBJ whole genome shotgun (WGS) entry which is preliminary data.</text>
</comment>
<dbReference type="Proteomes" id="UP000828390">
    <property type="component" value="Unassembled WGS sequence"/>
</dbReference>
<accession>A0A9D4IL94</accession>
<keyword evidence="2" id="KW-1185">Reference proteome</keyword>
<reference evidence="1" key="1">
    <citation type="journal article" date="2019" name="bioRxiv">
        <title>The Genome of the Zebra Mussel, Dreissena polymorpha: A Resource for Invasive Species Research.</title>
        <authorList>
            <person name="McCartney M.A."/>
            <person name="Auch B."/>
            <person name="Kono T."/>
            <person name="Mallez S."/>
            <person name="Zhang Y."/>
            <person name="Obille A."/>
            <person name="Becker A."/>
            <person name="Abrahante J.E."/>
            <person name="Garbe J."/>
            <person name="Badalamenti J.P."/>
            <person name="Herman A."/>
            <person name="Mangelson H."/>
            <person name="Liachko I."/>
            <person name="Sullivan S."/>
            <person name="Sone E.D."/>
            <person name="Koren S."/>
            <person name="Silverstein K.A.T."/>
            <person name="Beckman K.B."/>
            <person name="Gohl D.M."/>
        </authorList>
    </citation>
    <scope>NUCLEOTIDE SEQUENCE</scope>
    <source>
        <strain evidence="1">Duluth1</strain>
        <tissue evidence="1">Whole animal</tissue>
    </source>
</reference>
<proteinExistence type="predicted"/>
<evidence type="ECO:0000313" key="2">
    <source>
        <dbReference type="Proteomes" id="UP000828390"/>
    </source>
</evidence>
<reference evidence="1" key="2">
    <citation type="submission" date="2020-11" db="EMBL/GenBank/DDBJ databases">
        <authorList>
            <person name="McCartney M.A."/>
            <person name="Auch B."/>
            <person name="Kono T."/>
            <person name="Mallez S."/>
            <person name="Becker A."/>
            <person name="Gohl D.M."/>
            <person name="Silverstein K.A.T."/>
            <person name="Koren S."/>
            <person name="Bechman K.B."/>
            <person name="Herman A."/>
            <person name="Abrahante J.E."/>
            <person name="Garbe J."/>
        </authorList>
    </citation>
    <scope>NUCLEOTIDE SEQUENCE</scope>
    <source>
        <strain evidence="1">Duluth1</strain>
        <tissue evidence="1">Whole animal</tissue>
    </source>
</reference>
<organism evidence="1 2">
    <name type="scientific">Dreissena polymorpha</name>
    <name type="common">Zebra mussel</name>
    <name type="synonym">Mytilus polymorpha</name>
    <dbReference type="NCBI Taxonomy" id="45954"/>
    <lineage>
        <taxon>Eukaryota</taxon>
        <taxon>Metazoa</taxon>
        <taxon>Spiralia</taxon>
        <taxon>Lophotrochozoa</taxon>
        <taxon>Mollusca</taxon>
        <taxon>Bivalvia</taxon>
        <taxon>Autobranchia</taxon>
        <taxon>Heteroconchia</taxon>
        <taxon>Euheterodonta</taxon>
        <taxon>Imparidentia</taxon>
        <taxon>Neoheterodontei</taxon>
        <taxon>Myida</taxon>
        <taxon>Dreissenoidea</taxon>
        <taxon>Dreissenidae</taxon>
        <taxon>Dreissena</taxon>
    </lineage>
</organism>
<dbReference type="AlphaFoldDB" id="A0A9D4IL94"/>
<name>A0A9D4IL94_DREPO</name>
<sequence>MNGASFVQKTNLVTFLWHVAEAAPAHSHFVPMVLQSDIRNHFTGYECDQMRKLENGIQRDNMSFGTTLDDLTTVASSYPSTRGIYNSCSTFVLNELLGKLGLMRKV</sequence>
<gene>
    <name evidence="1" type="ORF">DPMN_178260</name>
</gene>